<name>A0A0Q0CHE8_PSEA0</name>
<accession>A0A0Q0CHE8</accession>
<gene>
    <name evidence="1" type="ORF">ALO41_102503</name>
</gene>
<evidence type="ECO:0000313" key="1">
    <source>
        <dbReference type="EMBL" id="KPZ10958.1"/>
    </source>
</evidence>
<dbReference type="AlphaFoldDB" id="A0A0Q0CHE8"/>
<evidence type="ECO:0000313" key="2">
    <source>
        <dbReference type="Proteomes" id="UP000050266"/>
    </source>
</evidence>
<dbReference type="Proteomes" id="UP000050266">
    <property type="component" value="Unassembled WGS sequence"/>
</dbReference>
<protein>
    <submittedName>
        <fullName evidence="1">Uncharacterized protein</fullName>
    </submittedName>
</protein>
<organism evidence="1 2">
    <name type="scientific">Pseudomonas amygdali pv. ulmi</name>
    <dbReference type="NCBI Taxonomy" id="251720"/>
    <lineage>
        <taxon>Bacteria</taxon>
        <taxon>Pseudomonadati</taxon>
        <taxon>Pseudomonadota</taxon>
        <taxon>Gammaproteobacteria</taxon>
        <taxon>Pseudomonadales</taxon>
        <taxon>Pseudomonadaceae</taxon>
        <taxon>Pseudomonas</taxon>
        <taxon>Pseudomonas amygdali</taxon>
    </lineage>
</organism>
<proteinExistence type="predicted"/>
<sequence length="75" mass="9210">MHDIVPMSHRTMESLFKFKVRKDLNFEGNFIKLLNFSQPMIDLIWQIVLDTSFYRQILSPCFKKRELLRRQFFLI</sequence>
<reference evidence="1 2" key="1">
    <citation type="submission" date="2015-09" db="EMBL/GenBank/DDBJ databases">
        <title>Genome announcement of multiple Pseudomonas syringae strains.</title>
        <authorList>
            <person name="Thakur S."/>
            <person name="Wang P.W."/>
            <person name="Gong Y."/>
            <person name="Weir B.S."/>
            <person name="Guttman D.S."/>
        </authorList>
    </citation>
    <scope>NUCLEOTIDE SEQUENCE [LARGE SCALE GENOMIC DNA]</scope>
    <source>
        <strain evidence="1 2">ICMP3962</strain>
    </source>
</reference>
<comment type="caution">
    <text evidence="1">The sequence shown here is derived from an EMBL/GenBank/DDBJ whole genome shotgun (WGS) entry which is preliminary data.</text>
</comment>
<dbReference type="EMBL" id="LJRQ01000255">
    <property type="protein sequence ID" value="KPZ10958.1"/>
    <property type="molecule type" value="Genomic_DNA"/>
</dbReference>